<reference evidence="7" key="1">
    <citation type="submission" date="2019-08" db="EMBL/GenBank/DDBJ databases">
        <title>Limnoglobus roseus gen. nov., sp. nov., a novel freshwater planctomycete with a giant genome from the family Gemmataceae.</title>
        <authorList>
            <person name="Kulichevskaya I.S."/>
            <person name="Naumoff D.G."/>
            <person name="Miroshnikov K."/>
            <person name="Ivanova A."/>
            <person name="Philippov D.A."/>
            <person name="Hakobyan A."/>
            <person name="Rijpstra I.C."/>
            <person name="Sinninghe Damste J.S."/>
            <person name="Liesack W."/>
            <person name="Dedysh S.N."/>
        </authorList>
    </citation>
    <scope>NUCLEOTIDE SEQUENCE [LARGE SCALE GENOMIC DNA]</scope>
    <source>
        <strain evidence="7">PX52</strain>
    </source>
</reference>
<dbReference type="PANTHER" id="PTHR43289:SF34">
    <property type="entry name" value="SERINE_THREONINE-PROTEIN KINASE YBDM-RELATED"/>
    <property type="match status" value="1"/>
</dbReference>
<keyword evidence="6" id="KW-0723">Serine/threonine-protein kinase</keyword>
<dbReference type="Gene3D" id="3.30.200.20">
    <property type="entry name" value="Phosphorylase Kinase, domain 1"/>
    <property type="match status" value="1"/>
</dbReference>
<dbReference type="CDD" id="cd14014">
    <property type="entry name" value="STKc_PknB_like"/>
    <property type="match status" value="1"/>
</dbReference>
<evidence type="ECO:0000256" key="4">
    <source>
        <dbReference type="ARBA" id="ARBA00022840"/>
    </source>
</evidence>
<keyword evidence="7" id="KW-1185">Reference proteome</keyword>
<dbReference type="GO" id="GO:0005524">
    <property type="term" value="F:ATP binding"/>
    <property type="evidence" value="ECO:0007669"/>
    <property type="project" value="UniProtKB-KW"/>
</dbReference>
<dbReference type="Proteomes" id="UP000324974">
    <property type="component" value="Chromosome"/>
</dbReference>
<dbReference type="RefSeq" id="WP_149108658.1">
    <property type="nucleotide sequence ID" value="NZ_CP042425.1"/>
</dbReference>
<keyword evidence="1" id="KW-0808">Transferase</keyword>
<dbReference type="InterPro" id="IPR000719">
    <property type="entry name" value="Prot_kinase_dom"/>
</dbReference>
<protein>
    <submittedName>
        <fullName evidence="6">Serine/threonine protein kinase</fullName>
    </submittedName>
</protein>
<dbReference type="AlphaFoldDB" id="A0A5C1A3Q2"/>
<dbReference type="PANTHER" id="PTHR43289">
    <property type="entry name" value="MITOGEN-ACTIVATED PROTEIN KINASE KINASE KINASE 20-RELATED"/>
    <property type="match status" value="1"/>
</dbReference>
<keyword evidence="4" id="KW-0067">ATP-binding</keyword>
<evidence type="ECO:0000256" key="3">
    <source>
        <dbReference type="ARBA" id="ARBA00022777"/>
    </source>
</evidence>
<dbReference type="Gene3D" id="1.10.510.10">
    <property type="entry name" value="Transferase(Phosphotransferase) domain 1"/>
    <property type="match status" value="1"/>
</dbReference>
<dbReference type="Pfam" id="PF00069">
    <property type="entry name" value="Pkinase"/>
    <property type="match status" value="1"/>
</dbReference>
<feature type="domain" description="Protein kinase" evidence="5">
    <location>
        <begin position="80"/>
        <end position="343"/>
    </location>
</feature>
<evidence type="ECO:0000256" key="2">
    <source>
        <dbReference type="ARBA" id="ARBA00022741"/>
    </source>
</evidence>
<dbReference type="GO" id="GO:0004674">
    <property type="term" value="F:protein serine/threonine kinase activity"/>
    <property type="evidence" value="ECO:0007669"/>
    <property type="project" value="UniProtKB-KW"/>
</dbReference>
<dbReference type="OrthoDB" id="258563at2"/>
<dbReference type="KEGG" id="lrs:PX52LOC_00567"/>
<evidence type="ECO:0000313" key="7">
    <source>
        <dbReference type="Proteomes" id="UP000324974"/>
    </source>
</evidence>
<evidence type="ECO:0000313" key="6">
    <source>
        <dbReference type="EMBL" id="QEL13709.1"/>
    </source>
</evidence>
<keyword evidence="3 6" id="KW-0418">Kinase</keyword>
<sequence length="388" mass="43801">MSTATRLRLPRSPFFDAVRKSGLLAPDDLVAFITQNTIDDATYHNPIKLAALFVRKKLLTKFQAMHLLKGKTRGFILDHYKILSGIRQDRVGMVFLAEDLNTRRQLTLKVLPTDRTSDNTILREFVKEVRNAARVDHPNVARVLDLCYWNGTHFVVSEFVDAPTLDKILEKGPLAPDAAAQLVAQVALALREVHQRGLFHRDIKPANIALLPDGRVKLLDLGLTHMLENPWTHVTKRIKTAEYAEEIDHVAPEQAWGNEPDARSDVYGLGSTFFTLLTGRSPFPGLAAEKMAERQVKDVPDPRLLNPNVPQQLSQIVQKMGARDPQNRYPSAMELLAALQPWLPISDWLTIAASLPADKPTGPPKRLTDTMIPALKPQRSWWRKLWPW</sequence>
<keyword evidence="2" id="KW-0547">Nucleotide-binding</keyword>
<evidence type="ECO:0000256" key="1">
    <source>
        <dbReference type="ARBA" id="ARBA00022679"/>
    </source>
</evidence>
<gene>
    <name evidence="6" type="ORF">PX52LOC_00567</name>
</gene>
<dbReference type="SMART" id="SM00220">
    <property type="entry name" value="S_TKc"/>
    <property type="match status" value="1"/>
</dbReference>
<dbReference type="EMBL" id="CP042425">
    <property type="protein sequence ID" value="QEL13709.1"/>
    <property type="molecule type" value="Genomic_DNA"/>
</dbReference>
<evidence type="ECO:0000259" key="5">
    <source>
        <dbReference type="PROSITE" id="PS50011"/>
    </source>
</evidence>
<organism evidence="6 7">
    <name type="scientific">Limnoglobus roseus</name>
    <dbReference type="NCBI Taxonomy" id="2598579"/>
    <lineage>
        <taxon>Bacteria</taxon>
        <taxon>Pseudomonadati</taxon>
        <taxon>Planctomycetota</taxon>
        <taxon>Planctomycetia</taxon>
        <taxon>Gemmatales</taxon>
        <taxon>Gemmataceae</taxon>
        <taxon>Limnoglobus</taxon>
    </lineage>
</organism>
<dbReference type="PROSITE" id="PS50011">
    <property type="entry name" value="PROTEIN_KINASE_DOM"/>
    <property type="match status" value="1"/>
</dbReference>
<accession>A0A5C1A3Q2</accession>
<proteinExistence type="predicted"/>
<dbReference type="SUPFAM" id="SSF56112">
    <property type="entry name" value="Protein kinase-like (PK-like)"/>
    <property type="match status" value="1"/>
</dbReference>
<name>A0A5C1A3Q2_9BACT</name>
<dbReference type="InterPro" id="IPR011009">
    <property type="entry name" value="Kinase-like_dom_sf"/>
</dbReference>